<reference evidence="2" key="1">
    <citation type="submission" date="2012-03" db="EMBL/GenBank/DDBJ databases">
        <authorList>
            <person name="Johnson S.L."/>
            <person name="Sims D."/>
            <person name="Han S."/>
            <person name="Bruce D.C."/>
            <person name="Dasch G.A."/>
        </authorList>
    </citation>
    <scope>NUCLEOTIDE SEQUENCE [LARGE SCALE GENOMIC DNA]</scope>
    <source>
        <strain evidence="2">TH1527</strain>
    </source>
</reference>
<name>A0ABM5MUI9_RICTP</name>
<dbReference type="InterPro" id="IPR010997">
    <property type="entry name" value="HRDC-like_sf"/>
</dbReference>
<accession>A0ABM5MUI9</accession>
<dbReference type="CDD" id="cd06142">
    <property type="entry name" value="RNaseD_exo"/>
    <property type="match status" value="1"/>
</dbReference>
<keyword evidence="3" id="KW-1185">Reference proteome</keyword>
<dbReference type="PROSITE" id="PS50967">
    <property type="entry name" value="HRDC"/>
    <property type="match status" value="1"/>
</dbReference>
<evidence type="ECO:0000313" key="3">
    <source>
        <dbReference type="Proteomes" id="UP000007581"/>
    </source>
</evidence>
<dbReference type="SUPFAM" id="SSF53098">
    <property type="entry name" value="Ribonuclease H-like"/>
    <property type="match status" value="1"/>
</dbReference>
<organism evidence="2 3">
    <name type="scientific">Rickettsia typhi str. TH1527</name>
    <dbReference type="NCBI Taxonomy" id="1003201"/>
    <lineage>
        <taxon>Bacteria</taxon>
        <taxon>Pseudomonadati</taxon>
        <taxon>Pseudomonadota</taxon>
        <taxon>Alphaproteobacteria</taxon>
        <taxon>Rickettsiales</taxon>
        <taxon>Rickettsiaceae</taxon>
        <taxon>Rickettsieae</taxon>
        <taxon>Rickettsia</taxon>
        <taxon>typhus group</taxon>
    </lineage>
</organism>
<dbReference type="InterPro" id="IPR036397">
    <property type="entry name" value="RNaseH_sf"/>
</dbReference>
<evidence type="ECO:0000313" key="2">
    <source>
        <dbReference type="EMBL" id="AFE54306.1"/>
    </source>
</evidence>
<feature type="domain" description="HRDC" evidence="1">
    <location>
        <begin position="207"/>
        <end position="281"/>
    </location>
</feature>
<dbReference type="Pfam" id="PF01612">
    <property type="entry name" value="DNA_pol_A_exo1"/>
    <property type="match status" value="1"/>
</dbReference>
<dbReference type="Proteomes" id="UP000007581">
    <property type="component" value="Chromosome"/>
</dbReference>
<evidence type="ECO:0000259" key="1">
    <source>
        <dbReference type="PROSITE" id="PS50967"/>
    </source>
</evidence>
<dbReference type="InterPro" id="IPR051086">
    <property type="entry name" value="RNase_D-like"/>
</dbReference>
<dbReference type="EMBL" id="CP003397">
    <property type="protein sequence ID" value="AFE54306.1"/>
    <property type="molecule type" value="Genomic_DNA"/>
</dbReference>
<proteinExistence type="predicted"/>
<dbReference type="RefSeq" id="WP_011190908.1">
    <property type="nucleotide sequence ID" value="NC_017066.1"/>
</dbReference>
<dbReference type="InterPro" id="IPR002562">
    <property type="entry name" value="3'-5'_exonuclease_dom"/>
</dbReference>
<protein>
    <submittedName>
        <fullName evidence="2">Ribonuclease D</fullName>
    </submittedName>
</protein>
<dbReference type="Gene3D" id="3.30.420.10">
    <property type="entry name" value="Ribonuclease H-like superfamily/Ribonuclease H"/>
    <property type="match status" value="1"/>
</dbReference>
<gene>
    <name evidence="2" type="ORF">RTTH1527_02205</name>
</gene>
<dbReference type="SUPFAM" id="SSF47819">
    <property type="entry name" value="HRDC-like"/>
    <property type="match status" value="1"/>
</dbReference>
<dbReference type="InterPro" id="IPR044876">
    <property type="entry name" value="HRDC_dom_sf"/>
</dbReference>
<dbReference type="SMART" id="SM00474">
    <property type="entry name" value="35EXOc"/>
    <property type="match status" value="1"/>
</dbReference>
<sequence>MQIIDKQKTLEEFCDRLAHHKSLSIDTEFERRYTYYAQLSIIQVKAEGYCGIIDTLSNLDLNIFNKLLIDNNITKIFHAPREDLEIFYNLFKTLPSNIFDIQIAASICGFGQQLSYDNLCYKLIGITIDKTHQKSNWLKRPITSDMLNYAILDVEYLYKIYKELNNIIISNNLTNKYQHTLGTLLNVRNYKVELKDAWKKIRYKSDDKNFNRIIQILAAYREENAQTINIPRQHFILDEDLIKLCKNNPLNYKDFKNLKLKSKYLHKQKYKDEIISLFNNL</sequence>
<dbReference type="Gene3D" id="1.10.150.80">
    <property type="entry name" value="HRDC domain"/>
    <property type="match status" value="1"/>
</dbReference>
<dbReference type="PANTHER" id="PTHR47649:SF1">
    <property type="entry name" value="RIBONUCLEASE D"/>
    <property type="match status" value="1"/>
</dbReference>
<dbReference type="InterPro" id="IPR012337">
    <property type="entry name" value="RNaseH-like_sf"/>
</dbReference>
<dbReference type="SMART" id="SM00341">
    <property type="entry name" value="HRDC"/>
    <property type="match status" value="1"/>
</dbReference>
<dbReference type="PANTHER" id="PTHR47649">
    <property type="entry name" value="RIBONUCLEASE D"/>
    <property type="match status" value="1"/>
</dbReference>
<dbReference type="InterPro" id="IPR002121">
    <property type="entry name" value="HRDC_dom"/>
</dbReference>